<evidence type="ECO:0008006" key="9">
    <source>
        <dbReference type="Google" id="ProtNLM"/>
    </source>
</evidence>
<evidence type="ECO:0000256" key="1">
    <source>
        <dbReference type="ARBA" id="ARBA00004613"/>
    </source>
</evidence>
<evidence type="ECO:0000313" key="7">
    <source>
        <dbReference type="EMBL" id="MFD1644758.1"/>
    </source>
</evidence>
<comment type="caution">
    <text evidence="7">The sequence shown here is derived from an EMBL/GenBank/DDBJ whole genome shotgun (WGS) entry which is preliminary data.</text>
</comment>
<evidence type="ECO:0000256" key="4">
    <source>
        <dbReference type="ARBA" id="ARBA00022837"/>
    </source>
</evidence>
<feature type="compositionally biased region" description="Low complexity" evidence="5">
    <location>
        <begin position="560"/>
        <end position="588"/>
    </location>
</feature>
<keyword evidence="6" id="KW-0812">Transmembrane</keyword>
<evidence type="ECO:0000256" key="2">
    <source>
        <dbReference type="ARBA" id="ARBA00022525"/>
    </source>
</evidence>
<accession>A0ABD6DFA9</accession>
<keyword evidence="3" id="KW-0732">Signal</keyword>
<proteinExistence type="predicted"/>
<keyword evidence="4" id="KW-0106">Calcium</keyword>
<evidence type="ECO:0000256" key="5">
    <source>
        <dbReference type="SAM" id="MobiDB-lite"/>
    </source>
</evidence>
<dbReference type="InterPro" id="IPR053180">
    <property type="entry name" value="Ca-binding_acidic-repeat"/>
</dbReference>
<dbReference type="Pfam" id="PF18884">
    <property type="entry name" value="TSP3_bac"/>
    <property type="match status" value="4"/>
</dbReference>
<name>A0ABD6DFA9_9EURY</name>
<dbReference type="AlphaFoldDB" id="A0ABD6DFA9"/>
<organism evidence="7 8">
    <name type="scientific">Haloarchaeobius litoreus</name>
    <dbReference type="NCBI Taxonomy" id="755306"/>
    <lineage>
        <taxon>Archaea</taxon>
        <taxon>Methanobacteriati</taxon>
        <taxon>Methanobacteriota</taxon>
        <taxon>Stenosarchaea group</taxon>
        <taxon>Halobacteria</taxon>
        <taxon>Halobacteriales</taxon>
        <taxon>Halorubellaceae</taxon>
        <taxon>Haloarchaeobius</taxon>
    </lineage>
</organism>
<evidence type="ECO:0000256" key="3">
    <source>
        <dbReference type="ARBA" id="ARBA00022729"/>
    </source>
</evidence>
<reference evidence="7 8" key="1">
    <citation type="journal article" date="2019" name="Int. J. Syst. Evol. Microbiol.">
        <title>The Global Catalogue of Microorganisms (GCM) 10K type strain sequencing project: providing services to taxonomists for standard genome sequencing and annotation.</title>
        <authorList>
            <consortium name="The Broad Institute Genomics Platform"/>
            <consortium name="The Broad Institute Genome Sequencing Center for Infectious Disease"/>
            <person name="Wu L."/>
            <person name="Ma J."/>
        </authorList>
    </citation>
    <scope>NUCLEOTIDE SEQUENCE [LARGE SCALE GENOMIC DNA]</scope>
    <source>
        <strain evidence="7 8">CGMCC 1.10390</strain>
    </source>
</reference>
<feature type="compositionally biased region" description="Acidic residues" evidence="5">
    <location>
        <begin position="506"/>
        <end position="518"/>
    </location>
</feature>
<protein>
    <recommendedName>
        <fullName evidence="9">PGF-CTERM protein</fullName>
    </recommendedName>
</protein>
<dbReference type="PANTHER" id="PTHR37467:SF1">
    <property type="entry name" value="EXPORTED CALCIUM-BINDING GLYCOPROTEIN"/>
    <property type="match status" value="1"/>
</dbReference>
<dbReference type="RefSeq" id="WP_256400009.1">
    <property type="nucleotide sequence ID" value="NZ_JANHJR010000002.1"/>
</dbReference>
<feature type="region of interest" description="Disordered" evidence="5">
    <location>
        <begin position="421"/>
        <end position="596"/>
    </location>
</feature>
<dbReference type="Proteomes" id="UP001597034">
    <property type="component" value="Unassembled WGS sequence"/>
</dbReference>
<dbReference type="InterPro" id="IPR059100">
    <property type="entry name" value="TSP3_bac"/>
</dbReference>
<dbReference type="EMBL" id="JBHUDO010000001">
    <property type="protein sequence ID" value="MFD1644758.1"/>
    <property type="molecule type" value="Genomic_DNA"/>
</dbReference>
<keyword evidence="2" id="KW-0964">Secreted</keyword>
<keyword evidence="6" id="KW-1133">Transmembrane helix</keyword>
<keyword evidence="6" id="KW-0472">Membrane</keyword>
<gene>
    <name evidence="7" type="ORF">ACFSBL_03590</name>
</gene>
<sequence length="616" mass="65589">MQTTPRTAALALVTLLVLSAVPAGAVGAVGGDHAATAVDATATTVTPTPGNGSIGVTRAVDVDLTPDHPDTVRVTTSFAVGSDVSTLGVSTVEGATVVSRDGIVDAPNIAWDYRWDEETERPSITVRVPSDRQNDRFGGYDFAEGDGWALVQYGVSAGYYSDATDSWHRSWERDGLFTTESRVEEDAVFGTQMAFLGGYERYEHTADGRNLTLVVPDAATVAEGQATVFESVSFAMDELYVAGSERDIRLFVAPDPIRRGGIQAGPTDLWVHEDMQAETADNVWVHEYLHTRQRFAPNSEMRWFTEASAEYYAALLTYREGRIDFDAFHDAVSTDRDADSVLVNDIHWTSDYAPYSKGSRVLAGLDAQIRRGSGGNYSLADVFYLVNSHRGGVTYYDLREYVVAAGGESAGEWLDEYARTESVPEIPDNASLYDSPTRPERDADGDGLTDAEEKRAGSNMFAVDTDDDGLNDSREVRTVGSDPNDPDTDGDGLPDAAEVDRGADPTDVDSDDDGLDDGTEVHESDTDPTDPDTDGDGISDGEAVAQGMDPTGEEPETRTAEPTPTTVATTAPTGTPGMATGTSATASGGSPGFGVAGGVVALGGCVVLVMRSRRRS</sequence>
<comment type="subcellular location">
    <subcellularLocation>
        <location evidence="1">Secreted</location>
    </subcellularLocation>
</comment>
<evidence type="ECO:0000313" key="8">
    <source>
        <dbReference type="Proteomes" id="UP001597034"/>
    </source>
</evidence>
<dbReference type="PANTHER" id="PTHR37467">
    <property type="entry name" value="EXPORTED CALCIUM-BINDING GLYCOPROTEIN-RELATED"/>
    <property type="match status" value="1"/>
</dbReference>
<evidence type="ECO:0000256" key="6">
    <source>
        <dbReference type="SAM" id="Phobius"/>
    </source>
</evidence>
<feature type="compositionally biased region" description="Acidic residues" evidence="5">
    <location>
        <begin position="526"/>
        <end position="539"/>
    </location>
</feature>
<keyword evidence="8" id="KW-1185">Reference proteome</keyword>
<feature type="transmembrane region" description="Helical" evidence="6">
    <location>
        <begin position="592"/>
        <end position="610"/>
    </location>
</feature>